<protein>
    <submittedName>
        <fullName evidence="2">Uncharacterized protein</fullName>
    </submittedName>
</protein>
<dbReference type="Proteomes" id="UP000002499">
    <property type="component" value="Unassembled WGS sequence"/>
</dbReference>
<evidence type="ECO:0000313" key="3">
    <source>
        <dbReference type="Proteomes" id="UP000002499"/>
    </source>
</evidence>
<reference evidence="2 3" key="1">
    <citation type="journal article" date="2011" name="PLoS Genet.">
        <title>Genome sequencing and comparative transcriptomics of the model entomopathogenic fungi Metarhizium anisopliae and M. acridum.</title>
        <authorList>
            <person name="Gao Q."/>
            <person name="Jin K."/>
            <person name="Ying S.H."/>
            <person name="Zhang Y."/>
            <person name="Xiao G."/>
            <person name="Shang Y."/>
            <person name="Duan Z."/>
            <person name="Hu X."/>
            <person name="Xie X.Q."/>
            <person name="Zhou G."/>
            <person name="Peng G."/>
            <person name="Luo Z."/>
            <person name="Huang W."/>
            <person name="Wang B."/>
            <person name="Fang W."/>
            <person name="Wang S."/>
            <person name="Zhong Y."/>
            <person name="Ma L.J."/>
            <person name="St Leger R.J."/>
            <person name="Zhao G.P."/>
            <person name="Pei Y."/>
            <person name="Feng M.G."/>
            <person name="Xia Y."/>
            <person name="Wang C."/>
        </authorList>
    </citation>
    <scope>NUCLEOTIDE SEQUENCE [LARGE SCALE GENOMIC DNA]</scope>
    <source>
        <strain evidence="2 3">CQMa 102</strain>
    </source>
</reference>
<feature type="compositionally biased region" description="Polar residues" evidence="1">
    <location>
        <begin position="361"/>
        <end position="373"/>
    </location>
</feature>
<gene>
    <name evidence="2" type="ORF">MAC_09778</name>
</gene>
<accession>E9EIT0</accession>
<name>E9EIT0_METAQ</name>
<evidence type="ECO:0000313" key="2">
    <source>
        <dbReference type="EMBL" id="EFY84176.1"/>
    </source>
</evidence>
<dbReference type="HOGENOM" id="CLU_738098_0_0_1"/>
<evidence type="ECO:0000256" key="1">
    <source>
        <dbReference type="SAM" id="MobiDB-lite"/>
    </source>
</evidence>
<sequence>MDIRRVLSTPKGELDFIYPKGIPRDQHDCRYGTLRSDLGHRGLRHWWSFAEKPAYIQKLLSLPTGLPADWLPRLHPWDRYAASELSIADYYKKTMIHRVNIGLETVSPGLHIVGTPRYFPSYGTYDNRIEGDTERLVGPDLVVLDTDMLDKDFHPPNLQNLGGSIVTIGEFKQKDVEFTDEESVLPGTLSCYESWLAQPVQCCLDLRISLGFLLTNIELVIFHLVKLPSSGSQMNSMTLRSKNMSGFDALRSDATQEAVFSSPVVRKRNDWVSFHEGDSDIPDVSNQDLMEKLPVTPVRHSQTKLETPRTPHRPSSSPLARRKRARTNILEVPDNSQESVEPPSTPTPDPRVEQEPDGNSHLPSSVQCGTASPSEFEVDHRGEDPGYILIRSYQTTNNDEVAERLFEHIMLAKRAKDLGLLEMAHFKLSHSALDEFEPS</sequence>
<dbReference type="InParanoid" id="E9EIT0"/>
<dbReference type="AlphaFoldDB" id="E9EIT0"/>
<proteinExistence type="predicted"/>
<dbReference type="EMBL" id="GL698658">
    <property type="protein sequence ID" value="EFY84176.1"/>
    <property type="molecule type" value="Genomic_DNA"/>
</dbReference>
<keyword evidence="3" id="KW-1185">Reference proteome</keyword>
<dbReference type="OrthoDB" id="4367324at2759"/>
<feature type="region of interest" description="Disordered" evidence="1">
    <location>
        <begin position="294"/>
        <end position="379"/>
    </location>
</feature>
<dbReference type="OMA" id="YILIRSY"/>
<organism evidence="3">
    <name type="scientific">Metarhizium acridum (strain CQMa 102)</name>
    <dbReference type="NCBI Taxonomy" id="655827"/>
    <lineage>
        <taxon>Eukaryota</taxon>
        <taxon>Fungi</taxon>
        <taxon>Dikarya</taxon>
        <taxon>Ascomycota</taxon>
        <taxon>Pezizomycotina</taxon>
        <taxon>Sordariomycetes</taxon>
        <taxon>Hypocreomycetidae</taxon>
        <taxon>Hypocreales</taxon>
        <taxon>Clavicipitaceae</taxon>
        <taxon>Metarhizium</taxon>
    </lineage>
</organism>